<dbReference type="InterPro" id="IPR005502">
    <property type="entry name" value="Ribosyl_crysJ1"/>
</dbReference>
<dbReference type="Proteomes" id="UP000515976">
    <property type="component" value="Chromosome"/>
</dbReference>
<protein>
    <submittedName>
        <fullName evidence="2">ADP-ribosylglycohydrolase family protein</fullName>
    </submittedName>
</protein>
<dbReference type="PANTHER" id="PTHR16222">
    <property type="entry name" value="ADP-RIBOSYLGLYCOHYDROLASE"/>
    <property type="match status" value="1"/>
</dbReference>
<evidence type="ECO:0000313" key="2">
    <source>
        <dbReference type="EMBL" id="QNN51125.1"/>
    </source>
</evidence>
<dbReference type="PANTHER" id="PTHR16222:SF12">
    <property type="entry name" value="ADP-RIBOSYLGLYCOHYDROLASE-RELATED"/>
    <property type="match status" value="1"/>
</dbReference>
<sequence>MARPEEAHVAERLAAAWTGRIAGCNLGKPVEQAAFWTVERIRDYLQRLDAYPLRDYLPVMDPMPEEFRLLDNWTETTRGNVHGSARDDDIDYTILALHMLEEHGSGLTADLVGQYWRDLFPIAKVYTAERAAYRNLVRGLPVPETARFRNPYREWIGAAIRGDVFGYVHPGDPGAAARAAYQDARLSHVRNGVYGEMWVAALVATSFLTRDASEALTTALGVVPPGSRFAEAQRLVLDLRRAGATWEEALERVRTEYAFTPWVHAVNNAAVVSLALLWADGDWATATGSAVMSGWDTDSNGATVGSVAGVLWGSASIPERFSDPLEDRTRSALFGYDHSRISDLAQRTVRLGHELAGR</sequence>
<dbReference type="GO" id="GO:0046872">
    <property type="term" value="F:metal ion binding"/>
    <property type="evidence" value="ECO:0007669"/>
    <property type="project" value="UniProtKB-KW"/>
</dbReference>
<feature type="binding site" evidence="1">
    <location>
        <position position="298"/>
    </location>
    <ligand>
        <name>Mg(2+)</name>
        <dbReference type="ChEBI" id="CHEBI:18420"/>
        <label>1</label>
    </ligand>
</feature>
<dbReference type="Gene3D" id="1.10.4080.10">
    <property type="entry name" value="ADP-ribosylation/Crystallin J1"/>
    <property type="match status" value="1"/>
</dbReference>
<name>A0A7G9R6A0_9MICO</name>
<dbReference type="InterPro" id="IPR036705">
    <property type="entry name" value="Ribosyl_crysJ1_sf"/>
</dbReference>
<keyword evidence="1" id="KW-0460">Magnesium</keyword>
<dbReference type="Pfam" id="PF03747">
    <property type="entry name" value="ADP_ribosyl_GH"/>
    <property type="match status" value="1"/>
</dbReference>
<dbReference type="EMBL" id="CP060712">
    <property type="protein sequence ID" value="QNN51125.1"/>
    <property type="molecule type" value="Genomic_DNA"/>
</dbReference>
<feature type="binding site" evidence="1">
    <location>
        <position position="296"/>
    </location>
    <ligand>
        <name>Mg(2+)</name>
        <dbReference type="ChEBI" id="CHEBI:18420"/>
        <label>1</label>
    </ligand>
</feature>
<gene>
    <name evidence="2" type="ORF">H9L10_14970</name>
</gene>
<evidence type="ECO:0000256" key="1">
    <source>
        <dbReference type="PIRSR" id="PIRSR605502-1"/>
    </source>
</evidence>
<proteinExistence type="predicted"/>
<accession>A0A7G9R6A0</accession>
<feature type="binding site" evidence="1">
    <location>
        <position position="299"/>
    </location>
    <ligand>
        <name>Mg(2+)</name>
        <dbReference type="ChEBI" id="CHEBI:18420"/>
        <label>1</label>
    </ligand>
</feature>
<keyword evidence="2" id="KW-0378">Hydrolase</keyword>
<dbReference type="GO" id="GO:0016787">
    <property type="term" value="F:hydrolase activity"/>
    <property type="evidence" value="ECO:0007669"/>
    <property type="project" value="UniProtKB-KW"/>
</dbReference>
<dbReference type="AlphaFoldDB" id="A0A7G9R6A0"/>
<evidence type="ECO:0000313" key="3">
    <source>
        <dbReference type="Proteomes" id="UP000515976"/>
    </source>
</evidence>
<organism evidence="2 3">
    <name type="scientific">Phycicoccus endophyticus</name>
    <dbReference type="NCBI Taxonomy" id="1690220"/>
    <lineage>
        <taxon>Bacteria</taxon>
        <taxon>Bacillati</taxon>
        <taxon>Actinomycetota</taxon>
        <taxon>Actinomycetes</taxon>
        <taxon>Micrococcales</taxon>
        <taxon>Intrasporangiaceae</taxon>
        <taxon>Phycicoccus</taxon>
    </lineage>
</organism>
<dbReference type="InterPro" id="IPR050792">
    <property type="entry name" value="ADP-ribosylglycohydrolase"/>
</dbReference>
<keyword evidence="1" id="KW-0479">Metal-binding</keyword>
<dbReference type="KEGG" id="pei:H9L10_14970"/>
<comment type="cofactor">
    <cofactor evidence="1">
        <name>Mg(2+)</name>
        <dbReference type="ChEBI" id="CHEBI:18420"/>
    </cofactor>
    <text evidence="1">Binds 2 magnesium ions per subunit.</text>
</comment>
<reference evidence="2 3" key="1">
    <citation type="submission" date="2020-08" db="EMBL/GenBank/DDBJ databases">
        <title>Genome sequence of Phycicoccus endophyticus JCM 31784T.</title>
        <authorList>
            <person name="Hyun D.-W."/>
            <person name="Bae J.-W."/>
        </authorList>
    </citation>
    <scope>NUCLEOTIDE SEQUENCE [LARGE SCALE GENOMIC DNA]</scope>
    <source>
        <strain evidence="2 3">JCM 31784</strain>
    </source>
</reference>
<dbReference type="SUPFAM" id="SSF101478">
    <property type="entry name" value="ADP-ribosylglycohydrolase"/>
    <property type="match status" value="1"/>
</dbReference>
<keyword evidence="3" id="KW-1185">Reference proteome</keyword>